<sequence>MSGEAANVVSEAGIVEVPLAQTGEGIVDCELVRWFVKEGECVEEFQPLCEVQSDKATIEITSRYKGKVSKVNFMPGAVLTPCFFGFFRVGETLLEIMISDGDGSFKLEEKENSQREREVLATPAVRSLARQLGIALKDVAGSGEAGRVLKDDVLKIASVKEAVESDITGISSTPAETGETVPADEITDFDKISADRVEQMQDDKVIPVRGFRRIMAKTMAAAAAVPHFHYMEEINVDALVKLRAHLQLQTRSKLTFLPFLIKALSLTLVRYPILNSNINQDASEIRCKTWHNVGVAMATDSGLAVPNIKQVQKLSLEEIADEITRLSKLAAANKLTPDDVSNGTITVSNFGAIGGKFGSPVLNLPEAAILAVGRIQKLPRFNEEGRVYPASIMSVTLGADHRVIDGATIARFCNEWKDMVEHPEKFLLSLK</sequence>
<evidence type="ECO:0000313" key="10">
    <source>
        <dbReference type="EMBL" id="EFJ35017.1"/>
    </source>
</evidence>
<dbReference type="InterPro" id="IPR036625">
    <property type="entry name" value="E3-bd_dom_sf"/>
</dbReference>
<evidence type="ECO:0000256" key="4">
    <source>
        <dbReference type="ARBA" id="ARBA00022823"/>
    </source>
</evidence>
<dbReference type="InterPro" id="IPR050743">
    <property type="entry name" value="2-oxoacid_DH_E2_comp"/>
</dbReference>
<protein>
    <recommendedName>
        <fullName evidence="7">Dihydrolipoamide acetyltransferase component of pyruvate dehydrogenase complex</fullName>
        <ecNumber evidence="7">2.3.1.-</ecNumber>
    </recommendedName>
</protein>
<evidence type="ECO:0000256" key="3">
    <source>
        <dbReference type="ARBA" id="ARBA00022679"/>
    </source>
</evidence>
<dbReference type="InterPro" id="IPR003016">
    <property type="entry name" value="2-oxoA_DH_lipoyl-BS"/>
</dbReference>
<dbReference type="EMBL" id="GL377569">
    <property type="protein sequence ID" value="EFJ35017.1"/>
    <property type="molecule type" value="Genomic_DNA"/>
</dbReference>
<dbReference type="PANTHER" id="PTHR43178">
    <property type="entry name" value="DIHYDROLIPOAMIDE ACETYLTRANSFERASE COMPONENT OF PYRUVATE DEHYDROGENASE COMPLEX"/>
    <property type="match status" value="1"/>
</dbReference>
<dbReference type="STRING" id="88036.D8R0R1"/>
<dbReference type="EC" id="2.3.1.-" evidence="7"/>
<dbReference type="HOGENOM" id="CLU_016733_10_0_1"/>
<dbReference type="OMA" id="IPHVTNF"/>
<dbReference type="FunCoup" id="D8R0R1">
    <property type="interactions" value="3562"/>
</dbReference>
<dbReference type="PROSITE" id="PS51826">
    <property type="entry name" value="PSBD"/>
    <property type="match status" value="1"/>
</dbReference>
<dbReference type="Pfam" id="PF00198">
    <property type="entry name" value="2-oxoacid_dh"/>
    <property type="match status" value="1"/>
</dbReference>
<dbReference type="PANTHER" id="PTHR43178:SF14">
    <property type="entry name" value="LIPOAMIDE ACYLTRANSFERASE COMPONENT OF BRANCHED-CHAIN ALPHA-KETO ACID DEHYDROGENASE COMPLEX, MITOCHONDRIAL"/>
    <property type="match status" value="1"/>
</dbReference>
<dbReference type="FunFam" id="3.30.559.10:FF:000007">
    <property type="entry name" value="Dihydrolipoamide acetyltransferase component of pyruvate dehydrogenase complex"/>
    <property type="match status" value="1"/>
</dbReference>
<dbReference type="Gene3D" id="2.40.50.100">
    <property type="match status" value="1"/>
</dbReference>
<evidence type="ECO:0000256" key="1">
    <source>
        <dbReference type="ARBA" id="ARBA00001938"/>
    </source>
</evidence>
<dbReference type="GO" id="GO:0016746">
    <property type="term" value="F:acyltransferase activity"/>
    <property type="evidence" value="ECO:0007669"/>
    <property type="project" value="UniProtKB-KW"/>
</dbReference>
<dbReference type="InterPro" id="IPR011053">
    <property type="entry name" value="Single_hybrid_motif"/>
</dbReference>
<accession>D8R0R1</accession>
<reference evidence="10 11" key="1">
    <citation type="journal article" date="2011" name="Science">
        <title>The Selaginella genome identifies genetic changes associated with the evolution of vascular plants.</title>
        <authorList>
            <person name="Banks J.A."/>
            <person name="Nishiyama T."/>
            <person name="Hasebe M."/>
            <person name="Bowman J.L."/>
            <person name="Gribskov M."/>
            <person name="dePamphilis C."/>
            <person name="Albert V.A."/>
            <person name="Aono N."/>
            <person name="Aoyama T."/>
            <person name="Ambrose B.A."/>
            <person name="Ashton N.W."/>
            <person name="Axtell M.J."/>
            <person name="Barker E."/>
            <person name="Barker M.S."/>
            <person name="Bennetzen J.L."/>
            <person name="Bonawitz N.D."/>
            <person name="Chapple C."/>
            <person name="Cheng C."/>
            <person name="Correa L.G."/>
            <person name="Dacre M."/>
            <person name="DeBarry J."/>
            <person name="Dreyer I."/>
            <person name="Elias M."/>
            <person name="Engstrom E.M."/>
            <person name="Estelle M."/>
            <person name="Feng L."/>
            <person name="Finet C."/>
            <person name="Floyd S.K."/>
            <person name="Frommer W.B."/>
            <person name="Fujita T."/>
            <person name="Gramzow L."/>
            <person name="Gutensohn M."/>
            <person name="Harholt J."/>
            <person name="Hattori M."/>
            <person name="Heyl A."/>
            <person name="Hirai T."/>
            <person name="Hiwatashi Y."/>
            <person name="Ishikawa M."/>
            <person name="Iwata M."/>
            <person name="Karol K.G."/>
            <person name="Koehler B."/>
            <person name="Kolukisaoglu U."/>
            <person name="Kubo M."/>
            <person name="Kurata T."/>
            <person name="Lalonde S."/>
            <person name="Li K."/>
            <person name="Li Y."/>
            <person name="Litt A."/>
            <person name="Lyons E."/>
            <person name="Manning G."/>
            <person name="Maruyama T."/>
            <person name="Michael T.P."/>
            <person name="Mikami K."/>
            <person name="Miyazaki S."/>
            <person name="Morinaga S."/>
            <person name="Murata T."/>
            <person name="Mueller-Roeber B."/>
            <person name="Nelson D.R."/>
            <person name="Obara M."/>
            <person name="Oguri Y."/>
            <person name="Olmstead R.G."/>
            <person name="Onodera N."/>
            <person name="Petersen B.L."/>
            <person name="Pils B."/>
            <person name="Prigge M."/>
            <person name="Rensing S.A."/>
            <person name="Riano-Pachon D.M."/>
            <person name="Roberts A.W."/>
            <person name="Sato Y."/>
            <person name="Scheller H.V."/>
            <person name="Schulz B."/>
            <person name="Schulz C."/>
            <person name="Shakirov E.V."/>
            <person name="Shibagaki N."/>
            <person name="Shinohara N."/>
            <person name="Shippen D.E."/>
            <person name="Soerensen I."/>
            <person name="Sotooka R."/>
            <person name="Sugimoto N."/>
            <person name="Sugita M."/>
            <person name="Sumikawa N."/>
            <person name="Tanurdzic M."/>
            <person name="Theissen G."/>
            <person name="Ulvskov P."/>
            <person name="Wakazuki S."/>
            <person name="Weng J.K."/>
            <person name="Willats W.W."/>
            <person name="Wipf D."/>
            <person name="Wolf P.G."/>
            <person name="Yang L."/>
            <person name="Zimmer A.D."/>
            <person name="Zhu Q."/>
            <person name="Mitros T."/>
            <person name="Hellsten U."/>
            <person name="Loque D."/>
            <person name="Otillar R."/>
            <person name="Salamov A."/>
            <person name="Schmutz J."/>
            <person name="Shapiro H."/>
            <person name="Lindquist E."/>
            <person name="Lucas S."/>
            <person name="Rokhsar D."/>
            <person name="Grigoriev I.V."/>
        </authorList>
    </citation>
    <scope>NUCLEOTIDE SEQUENCE [LARGE SCALE GENOMIC DNA]</scope>
</reference>
<feature type="domain" description="Lipoyl-binding" evidence="8">
    <location>
        <begin position="14"/>
        <end position="108"/>
    </location>
</feature>
<organism evidence="11">
    <name type="scientific">Selaginella moellendorffii</name>
    <name type="common">Spikemoss</name>
    <dbReference type="NCBI Taxonomy" id="88036"/>
    <lineage>
        <taxon>Eukaryota</taxon>
        <taxon>Viridiplantae</taxon>
        <taxon>Streptophyta</taxon>
        <taxon>Embryophyta</taxon>
        <taxon>Tracheophyta</taxon>
        <taxon>Lycopodiopsida</taxon>
        <taxon>Selaginellales</taxon>
        <taxon>Selaginellaceae</taxon>
        <taxon>Selaginella</taxon>
    </lineage>
</organism>
<evidence type="ECO:0000256" key="7">
    <source>
        <dbReference type="RuleBase" id="RU003423"/>
    </source>
</evidence>
<comment type="similarity">
    <text evidence="2 7">Belongs to the 2-oxoacid dehydrogenase family.</text>
</comment>
<dbReference type="GO" id="GO:0160157">
    <property type="term" value="C:branched-chain alpha-ketoacid dehydrogenase complex"/>
    <property type="evidence" value="ECO:0000318"/>
    <property type="project" value="GO_Central"/>
</dbReference>
<evidence type="ECO:0000256" key="5">
    <source>
        <dbReference type="ARBA" id="ARBA00022946"/>
    </source>
</evidence>
<keyword evidence="5" id="KW-0809">Transit peptide</keyword>
<keyword evidence="3 7" id="KW-0808">Transferase</keyword>
<dbReference type="AlphaFoldDB" id="D8R0R1"/>
<keyword evidence="4 7" id="KW-0450">Lipoyl</keyword>
<evidence type="ECO:0000256" key="2">
    <source>
        <dbReference type="ARBA" id="ARBA00007317"/>
    </source>
</evidence>
<dbReference type="InterPro" id="IPR004167">
    <property type="entry name" value="PSBD"/>
</dbReference>
<dbReference type="PROSITE" id="PS00189">
    <property type="entry name" value="LIPOYL"/>
    <property type="match status" value="1"/>
</dbReference>
<dbReference type="Pfam" id="PF02817">
    <property type="entry name" value="E3_binding"/>
    <property type="match status" value="1"/>
</dbReference>
<feature type="domain" description="Peripheral subunit-binding (PSBD)" evidence="9">
    <location>
        <begin position="120"/>
        <end position="157"/>
    </location>
</feature>
<dbReference type="PROSITE" id="PS50968">
    <property type="entry name" value="BIOTINYL_LIPOYL"/>
    <property type="match status" value="1"/>
</dbReference>
<dbReference type="Proteomes" id="UP000001514">
    <property type="component" value="Unassembled WGS sequence"/>
</dbReference>
<gene>
    <name evidence="10" type="ORF">SELMODRAFT_82229</name>
</gene>
<dbReference type="CDD" id="cd06849">
    <property type="entry name" value="lipoyl_domain"/>
    <property type="match status" value="1"/>
</dbReference>
<evidence type="ECO:0000313" key="11">
    <source>
        <dbReference type="Proteomes" id="UP000001514"/>
    </source>
</evidence>
<dbReference type="Gene3D" id="3.30.559.10">
    <property type="entry name" value="Chloramphenicol acetyltransferase-like domain"/>
    <property type="match status" value="1"/>
</dbReference>
<proteinExistence type="inferred from homology"/>
<dbReference type="SUPFAM" id="SSF52777">
    <property type="entry name" value="CoA-dependent acyltransferases"/>
    <property type="match status" value="1"/>
</dbReference>
<dbReference type="InterPro" id="IPR000089">
    <property type="entry name" value="Biotin_lipoyl"/>
</dbReference>
<dbReference type="Gene3D" id="4.10.320.10">
    <property type="entry name" value="E3-binding domain"/>
    <property type="match status" value="1"/>
</dbReference>
<dbReference type="InterPro" id="IPR023213">
    <property type="entry name" value="CAT-like_dom_sf"/>
</dbReference>
<evidence type="ECO:0000259" key="9">
    <source>
        <dbReference type="PROSITE" id="PS51826"/>
    </source>
</evidence>
<dbReference type="KEGG" id="smo:SELMODRAFT_82229"/>
<name>D8R0R1_SELML</name>
<dbReference type="eggNOG" id="KOG0558">
    <property type="taxonomic scope" value="Eukaryota"/>
</dbReference>
<evidence type="ECO:0000259" key="8">
    <source>
        <dbReference type="PROSITE" id="PS50968"/>
    </source>
</evidence>
<comment type="cofactor">
    <cofactor evidence="1 7">
        <name>(R)-lipoate</name>
        <dbReference type="ChEBI" id="CHEBI:83088"/>
    </cofactor>
</comment>
<dbReference type="Gramene" id="EFJ35017">
    <property type="protein sequence ID" value="EFJ35017"/>
    <property type="gene ID" value="SELMODRAFT_82229"/>
</dbReference>
<dbReference type="SUPFAM" id="SSF47005">
    <property type="entry name" value="Peripheral subunit-binding domain of 2-oxo acid dehydrogenase complex"/>
    <property type="match status" value="1"/>
</dbReference>
<dbReference type="SUPFAM" id="SSF51230">
    <property type="entry name" value="Single hybrid motif"/>
    <property type="match status" value="1"/>
</dbReference>
<dbReference type="InParanoid" id="D8R0R1"/>
<dbReference type="GO" id="GO:0005739">
    <property type="term" value="C:mitochondrion"/>
    <property type="evidence" value="ECO:0000318"/>
    <property type="project" value="GO_Central"/>
</dbReference>
<dbReference type="InterPro" id="IPR001078">
    <property type="entry name" value="2-oxoacid_DH_actylTfrase"/>
</dbReference>
<dbReference type="Pfam" id="PF00364">
    <property type="entry name" value="Biotin_lipoyl"/>
    <property type="match status" value="1"/>
</dbReference>
<keyword evidence="11" id="KW-1185">Reference proteome</keyword>
<keyword evidence="6 7" id="KW-0012">Acyltransferase</keyword>
<evidence type="ECO:0000256" key="6">
    <source>
        <dbReference type="ARBA" id="ARBA00023315"/>
    </source>
</evidence>